<dbReference type="EMBL" id="FLUP01000001">
    <property type="protein sequence ID" value="SBV92355.1"/>
    <property type="molecule type" value="Genomic_DNA"/>
</dbReference>
<dbReference type="RefSeq" id="WP_296934938.1">
    <property type="nucleotide sequence ID" value="NZ_LT598928.1"/>
</dbReference>
<protein>
    <submittedName>
        <fullName evidence="1">Uncharacterized protein</fullName>
    </submittedName>
</protein>
<evidence type="ECO:0000313" key="1">
    <source>
        <dbReference type="EMBL" id="SBV92355.1"/>
    </source>
</evidence>
<gene>
    <name evidence="1" type="ORF">KM92DES2_10257</name>
</gene>
<accession>A0A212IZI4</accession>
<name>A0A212IZI4_9BACT</name>
<dbReference type="AlphaFoldDB" id="A0A212IZI4"/>
<organism evidence="1">
    <name type="scientific">uncultured Desulfovibrio sp</name>
    <dbReference type="NCBI Taxonomy" id="167968"/>
    <lineage>
        <taxon>Bacteria</taxon>
        <taxon>Pseudomonadati</taxon>
        <taxon>Thermodesulfobacteriota</taxon>
        <taxon>Desulfovibrionia</taxon>
        <taxon>Desulfovibrionales</taxon>
        <taxon>Desulfovibrionaceae</taxon>
        <taxon>Desulfovibrio</taxon>
        <taxon>environmental samples</taxon>
    </lineage>
</organism>
<reference evidence="1" key="1">
    <citation type="submission" date="2016-04" db="EMBL/GenBank/DDBJ databases">
        <authorList>
            <person name="Evans L.H."/>
            <person name="Alamgir A."/>
            <person name="Owens N."/>
            <person name="Weber N.D."/>
            <person name="Virtaneva K."/>
            <person name="Barbian K."/>
            <person name="Babar A."/>
            <person name="Rosenke K."/>
        </authorList>
    </citation>
    <scope>NUCLEOTIDE SEQUENCE</scope>
    <source>
        <strain evidence="1">92-2</strain>
    </source>
</reference>
<proteinExistence type="predicted"/>
<sequence length="393" mass="44178">MFLDILCTGTMTLYYRSIWPVAKRLIQDGHKIYMVKRGCFSESYIRDNPKAVTPLDDAALRFICDLIGMDYSGIDKVRWIEENAPVIPAQKGFHHVGNIFRKLGWKNFGSFDVVLSVNKCFSELSSFSNGKTVLVALPYQNIPDIFISKDFSLAPQLSAEADSLFSLRKSALARTWFRSGLPFSDSLVHKKEHKNLHSGLRQRVLLLHPGGRRGVVSQDGDTYETCLANQRALYEQALALLPSGWTLGLKIHPLAAAWHDVATNQPICDALGITLHPGDWPGKYIFAYDAIISLGSSLIFENIGSGVPCFIASFLGGAREGYYSSLSEFYLESADELRRALGNVHTYAIKERQNKVLCEFRCDGLVTEDIVQKIYNFCEHKYTNEMHSIKNVF</sequence>